<dbReference type="AlphaFoldDB" id="A0A0F9S5I2"/>
<dbReference type="EMBL" id="LAZR01002259">
    <property type="protein sequence ID" value="KKN32331.1"/>
    <property type="molecule type" value="Genomic_DNA"/>
</dbReference>
<name>A0A0F9S5I2_9ZZZZ</name>
<protein>
    <submittedName>
        <fullName evidence="1">Uncharacterized protein</fullName>
    </submittedName>
</protein>
<reference evidence="1" key="1">
    <citation type="journal article" date="2015" name="Nature">
        <title>Complex archaea that bridge the gap between prokaryotes and eukaryotes.</title>
        <authorList>
            <person name="Spang A."/>
            <person name="Saw J.H."/>
            <person name="Jorgensen S.L."/>
            <person name="Zaremba-Niedzwiedzka K."/>
            <person name="Martijn J."/>
            <person name="Lind A.E."/>
            <person name="van Eijk R."/>
            <person name="Schleper C."/>
            <person name="Guy L."/>
            <person name="Ettema T.J."/>
        </authorList>
    </citation>
    <scope>NUCLEOTIDE SEQUENCE</scope>
</reference>
<sequence>MQVTEEKNQIVIRLDKNKVPTVSPSGKTLQVASSHGNTPTSVQVNGSPLIVGVNAFIKNPDYVKPAK</sequence>
<accession>A0A0F9S5I2</accession>
<proteinExistence type="predicted"/>
<organism evidence="1">
    <name type="scientific">marine sediment metagenome</name>
    <dbReference type="NCBI Taxonomy" id="412755"/>
    <lineage>
        <taxon>unclassified sequences</taxon>
        <taxon>metagenomes</taxon>
        <taxon>ecological metagenomes</taxon>
    </lineage>
</organism>
<comment type="caution">
    <text evidence="1">The sequence shown here is derived from an EMBL/GenBank/DDBJ whole genome shotgun (WGS) entry which is preliminary data.</text>
</comment>
<evidence type="ECO:0000313" key="1">
    <source>
        <dbReference type="EMBL" id="KKN32331.1"/>
    </source>
</evidence>
<gene>
    <name evidence="1" type="ORF">LCGC14_0814800</name>
</gene>